<keyword evidence="29" id="KW-0804">Transcription</keyword>
<feature type="transmembrane region" description="Helical" evidence="41">
    <location>
        <begin position="155"/>
        <end position="175"/>
    </location>
</feature>
<comment type="similarity">
    <text evidence="7 39">Belongs to the universal ribosomal protein uS4 family.</text>
</comment>
<evidence type="ECO:0000256" key="11">
    <source>
        <dbReference type="ARBA" id="ARBA00022438"/>
    </source>
</evidence>
<dbReference type="InterPro" id="IPR023201">
    <property type="entry name" value="SecY_dom_sf"/>
</dbReference>
<feature type="domain" description="Small ribosomal subunit protein uS4 N-terminal" evidence="44">
    <location>
        <begin position="1146"/>
        <end position="1240"/>
    </location>
</feature>
<evidence type="ECO:0000256" key="17">
    <source>
        <dbReference type="ARBA" id="ARBA00022695"/>
    </source>
</evidence>
<dbReference type="InterPro" id="IPR002942">
    <property type="entry name" value="S4_RNA-bd"/>
</dbReference>
<dbReference type="SUPFAM" id="SSF52540">
    <property type="entry name" value="P-loop containing nucleoside triphosphate hydrolases"/>
    <property type="match status" value="1"/>
</dbReference>
<dbReference type="GO" id="GO:0004239">
    <property type="term" value="F:initiator methionyl aminopeptidase activity"/>
    <property type="evidence" value="ECO:0007669"/>
    <property type="project" value="UniProtKB-UniRule"/>
</dbReference>
<evidence type="ECO:0000256" key="31">
    <source>
        <dbReference type="ARBA" id="ARBA00031776"/>
    </source>
</evidence>
<comment type="similarity">
    <text evidence="5">Belongs to the universal ribosomal protein uS11 family.</text>
</comment>
<dbReference type="InterPro" id="IPR000850">
    <property type="entry name" value="Adenylat/UMP-CMP_kin"/>
</dbReference>
<keyword evidence="19 38" id="KW-0699">rRNA-binding</keyword>
<feature type="region of interest" description="Disordered" evidence="40">
    <location>
        <begin position="1826"/>
        <end position="1856"/>
    </location>
</feature>
<dbReference type="HAMAP" id="MF_01465">
    <property type="entry name" value="SecY"/>
    <property type="match status" value="1"/>
</dbReference>
<comment type="similarity">
    <text evidence="6">Belongs to the RNA polymerase alpha chain family.</text>
</comment>
<dbReference type="Pfam" id="PF00344">
    <property type="entry name" value="SecY"/>
    <property type="match status" value="1"/>
</dbReference>
<feature type="binding site" evidence="37">
    <location>
        <position position="862"/>
    </location>
    <ligand>
        <name>a divalent metal cation</name>
        <dbReference type="ChEBI" id="CHEBI:60240"/>
        <label>1</label>
    </ligand>
</feature>
<dbReference type="HAMAP" id="MF_01310">
    <property type="entry name" value="Ribosomal_uS11"/>
    <property type="match status" value="1"/>
</dbReference>
<dbReference type="InterPro" id="IPR002467">
    <property type="entry name" value="Pept_M24A_MAP1"/>
</dbReference>
<keyword evidence="20" id="KW-0547">Nucleotide-binding</keyword>
<evidence type="ECO:0000256" key="7">
    <source>
        <dbReference type="ARBA" id="ARBA00007465"/>
    </source>
</evidence>
<evidence type="ECO:0000256" key="23">
    <source>
        <dbReference type="ARBA" id="ARBA00022884"/>
    </source>
</evidence>
<dbReference type="NCBIfam" id="NF011104">
    <property type="entry name" value="PRK14531.1"/>
    <property type="match status" value="1"/>
</dbReference>
<evidence type="ECO:0000256" key="30">
    <source>
        <dbReference type="ARBA" id="ARBA00023274"/>
    </source>
</evidence>
<dbReference type="Pfam" id="PF03118">
    <property type="entry name" value="RNA_pol_A_CTD"/>
    <property type="match status" value="1"/>
</dbReference>
<dbReference type="NCBIfam" id="TIGR00500">
    <property type="entry name" value="met_pdase_I"/>
    <property type="match status" value="1"/>
</dbReference>
<dbReference type="CDD" id="cd00165">
    <property type="entry name" value="S4"/>
    <property type="match status" value="1"/>
</dbReference>
<dbReference type="Pfam" id="PF01479">
    <property type="entry name" value="S4"/>
    <property type="match status" value="1"/>
</dbReference>
<comment type="similarity">
    <text evidence="8">Belongs to the universal ribosomal protein uS13 family.</text>
</comment>
<feature type="transmembrane region" description="Helical" evidence="41">
    <location>
        <begin position="227"/>
        <end position="246"/>
    </location>
</feature>
<dbReference type="SUPFAM" id="SSF47789">
    <property type="entry name" value="C-terminal domain of RNA polymerase alpha subunit"/>
    <property type="match status" value="1"/>
</dbReference>
<dbReference type="Gene3D" id="4.10.910.10">
    <property type="entry name" value="30s ribosomal protein s13, domain 2"/>
    <property type="match status" value="1"/>
</dbReference>
<dbReference type="InterPro" id="IPR010979">
    <property type="entry name" value="Ribosomal_uS13-like_H2TH"/>
</dbReference>
<dbReference type="Gene3D" id="1.10.150.20">
    <property type="entry name" value="5' to 3' exonuclease, C-terminal subdomain"/>
    <property type="match status" value="1"/>
</dbReference>
<feature type="transmembrane region" description="Helical" evidence="41">
    <location>
        <begin position="280"/>
        <end position="299"/>
    </location>
</feature>
<dbReference type="SUPFAM" id="SSF64263">
    <property type="entry name" value="Prokaryotic ribosomal protein L17"/>
    <property type="match status" value="1"/>
</dbReference>
<keyword evidence="47" id="KW-1185">Reference proteome</keyword>
<evidence type="ECO:0000256" key="1">
    <source>
        <dbReference type="ARBA" id="ARBA00004026"/>
    </source>
</evidence>
<evidence type="ECO:0000256" key="8">
    <source>
        <dbReference type="ARBA" id="ARBA00008080"/>
    </source>
</evidence>
<feature type="binding site" evidence="37">
    <location>
        <position position="731"/>
    </location>
    <ligand>
        <name>a divalent metal cation</name>
        <dbReference type="ChEBI" id="CHEBI:60240"/>
        <label>2</label>
        <note>catalytic</note>
    </ligand>
</feature>
<feature type="binding site" evidence="37">
    <location>
        <position position="794"/>
    </location>
    <ligand>
        <name>a divalent metal cation</name>
        <dbReference type="ChEBI" id="CHEBI:60240"/>
        <label>2</label>
        <note>catalytic</note>
    </ligand>
</feature>
<evidence type="ECO:0000256" key="40">
    <source>
        <dbReference type="SAM" id="MobiDB-lite"/>
    </source>
</evidence>
<evidence type="ECO:0000256" key="25">
    <source>
        <dbReference type="ARBA" id="ARBA00022980"/>
    </source>
</evidence>
<evidence type="ECO:0000256" key="32">
    <source>
        <dbReference type="ARBA" id="ARBA00035260"/>
    </source>
</evidence>
<keyword evidence="23 38" id="KW-0694">RNA-binding</keyword>
<keyword evidence="28 41" id="KW-0472">Membrane</keyword>
<dbReference type="InterPro" id="IPR033690">
    <property type="entry name" value="Adenylat_kinase_CS"/>
</dbReference>
<feature type="transmembrane region" description="Helical" evidence="41">
    <location>
        <begin position="379"/>
        <end position="401"/>
    </location>
</feature>
<keyword evidence="16 41" id="KW-0812">Transmembrane</keyword>
<dbReference type="FunFam" id="1.10.8.50:FF:000001">
    <property type="entry name" value="30S ribosomal protein S13"/>
    <property type="match status" value="1"/>
</dbReference>
<dbReference type="Gene3D" id="1.10.3370.10">
    <property type="entry name" value="SecY subunit domain"/>
    <property type="match status" value="1"/>
</dbReference>
<feature type="binding site" evidence="37">
    <location>
        <position position="831"/>
    </location>
    <ligand>
        <name>a divalent metal cation</name>
        <dbReference type="ChEBI" id="CHEBI:60240"/>
        <label>2</label>
        <note>catalytic</note>
    </ligand>
</feature>
<dbReference type="HAMAP" id="MF_00235">
    <property type="entry name" value="Adenylate_kinase_Adk"/>
    <property type="match status" value="1"/>
</dbReference>
<dbReference type="FunFam" id="1.10.3370.10:FF:000001">
    <property type="entry name" value="Preprotein translocase subunit SecY"/>
    <property type="match status" value="1"/>
</dbReference>
<dbReference type="InterPro" id="IPR036603">
    <property type="entry name" value="RBP11-like"/>
</dbReference>
<dbReference type="InterPro" id="IPR001971">
    <property type="entry name" value="Ribosomal_uS11"/>
</dbReference>
<evidence type="ECO:0000256" key="14">
    <source>
        <dbReference type="ARBA" id="ARBA00022670"/>
    </source>
</evidence>
<dbReference type="EMBL" id="CAMXCT020000001">
    <property type="protein sequence ID" value="CAL1124960.1"/>
    <property type="molecule type" value="Genomic_DNA"/>
</dbReference>
<dbReference type="PROSITE" id="PS00646">
    <property type="entry name" value="RIBOSOMAL_S13_1"/>
    <property type="match status" value="1"/>
</dbReference>
<comment type="caution">
    <text evidence="45">The sequence shown here is derived from an EMBL/GenBank/DDBJ whole genome shotgun (WGS) entry which is preliminary data.</text>
</comment>
<dbReference type="FunFam" id="3.10.290.10:FF:000001">
    <property type="entry name" value="30S ribosomal protein S4"/>
    <property type="match status" value="1"/>
</dbReference>
<dbReference type="NCBIfam" id="TIGR01017">
    <property type="entry name" value="rpsD_bact"/>
    <property type="match status" value="1"/>
</dbReference>
<dbReference type="CDD" id="cd06928">
    <property type="entry name" value="RNAP_alpha_NTD"/>
    <property type="match status" value="1"/>
</dbReference>
<sequence length="1856" mass="205632">MWEKIRVIFTIPELRQKILLTLGLLAIYRVGWQIPLAIVDQEAMKQLFSDSSGLTSVLKQVAVFSASNLSQSTIFGLGIMPYISASIIFQLLSSVWEPLERLRKEGESGQKKINEYTRYATVIICFAQSWFYVSWMAGAELIKPEFLTDGQLGWIWHFTAVMTMTTGTVFLMWLGEQIDEYGIGNGISLLIMAGILAGMPQAGFSVIEPMLKNGVTLGGTGGTGVELLVILVTLFIGVVVGVVFITQGQRRIPTQSAKHVRGRRVFGGGRQFLPLRVNQAGVMPIIFASSLLMFPWFILRAAANAYPTSNWIQGLEQAFSRGTSFTYNLLYVALIYFFCYFWTAITFNPKDMAQNLKDYGSFIPGYRPGKRTADYLERVMVRITYVGAGFLALVAILPTIISESANIDMQVAMFYGGTGLLIAVSVAFDLVQKIDSHLVMRNYRGRTMLLVFLGPPGAGKGTQSKKLTAHFDIPHLSTGEMLRMACSEGTQIGKLAESYMSSGQLVPDPIILSIVGDCLDRGDFDNGCLFDGFPRTIGQAQSLDASLKQRGTPLDAVLELKVDDEELEHRLMSRGRDDDRIEVVRKRLKGYHDTTQPLVQYYSKQGILCPIDAIGSPDEVFERVQNLLSPREIATMRQAGLVVWEAHQLAAKMLAPGVTTAEIDAAVEEHFLSKGAIPLFKGVPGKVPFPAVTCMSVNEAVVHGIPGPQKLVEGDILSIDTGCKLNGWCGDSAFTHPIGEIDDEKKRLLEVTQGVLKLAIDQIAHCKLWSEVAKQMEEYVRKANFSVVENFVGHGIGREMHEDPQVPNFVSGQFRRRGDFRLEPGLVIAIEPMVNVGTKYVEALPDHWTQVTEDRRPSAHFEHTVAVTEKGAEVLTAGPAHVSSASMMSGIAKLSFAASAEEFAFMPRLLGVDIPNDRAIVVALTYLYGVGPKTARQLCHDAGIAQDTKARDLADDEVARIATLLDKDFVVEGQLRRQLAQNISRLRDIGCYRGLRHRRGLPVRGQRTRTNARTRKGVRSVSKSKRRKVRRNVTSGIAYIKATFNNTTVTITDSKGDALCWSSAGTAGFKGSRKSTPFAGQSAAKQCADKAAKFGIKEVEVRVKGPGSGRESAITALQSAGLTIKSIEDITPLPHNGCRPRKKRRVITGPVCRLCRRERMKLFLKGTRCDTPKCAIERRDSPPGMQQSRRGKLTDYGIHLREKQKVKHYYGVLEKQFRIYFSKAERSRRNTGEELMSLLERRLDNVVHRMGFAQSRAQARQMVAHGHVTLNGHRADRPSMLVKVGDLIRVKNRAKSLQLTQANIAENSRSVPDFLSLGEQQIPEGQVVRLPGAEDVSCDQQSLTSTYGKFVAEPFERGFGTTVGNSLRRILLSGLEGSAVTQIRVHNALHEFTTLPGVVEDMTDIVLNVKALVVKNHSEQTKVLRIEKNSKGVVTAADVETDESVEVINKDHVLATLTEDVPFIVEMVVENGRGYVPSTEHSTMDQEVGIIPVDAVFSPVVRVRYEVEETRVGQKTNYDKLTLEIWTDGTVGPEMALVEAAKILRKHLNPFMQYSDLGASVHSESPGRASGAEKEVEAMLNMSLAELSLSVRATNCLESENINTVRDLVGYTEDQLLELRNFGVDYFGANRTFPQLDSAIYRNETIMRHRRKGRTLGRSPSHQRALLRNLASSLFLTEEDTDDDNEPKVKGRVITTLQKAKEVRPLVERCITIARRGLVAMEDAEQYAVDAERHSEQWRAWRQSDKWNQWAQAMAPAVDARRRVLRLLGNKAAVSVLFDEVAPRYTDRPGGYTRIIRLAKPRLGDAGTRAILEFVGVRDRVSQRSVAPAFDSDAPAESSAEPEAVASSESESKSEE</sequence>
<dbReference type="InterPro" id="IPR018079">
    <property type="entry name" value="Ribosomal_uS4_CS"/>
</dbReference>
<dbReference type="GO" id="GO:0006508">
    <property type="term" value="P:proteolysis"/>
    <property type="evidence" value="ECO:0007669"/>
    <property type="project" value="UniProtKB-KW"/>
</dbReference>
<dbReference type="PANTHER" id="PTHR43330:SF27">
    <property type="entry name" value="METHIONINE AMINOPEPTIDASE"/>
    <property type="match status" value="1"/>
</dbReference>
<dbReference type="SMART" id="SM00363">
    <property type="entry name" value="S4"/>
    <property type="match status" value="1"/>
</dbReference>
<dbReference type="PROSITE" id="PS50159">
    <property type="entry name" value="RIBOSOMAL_S13_2"/>
    <property type="match status" value="1"/>
</dbReference>
<dbReference type="InterPro" id="IPR036967">
    <property type="entry name" value="Ribosomal_uS11_sf"/>
</dbReference>
<feature type="binding site" evidence="37">
    <location>
        <position position="862"/>
    </location>
    <ligand>
        <name>a divalent metal cation</name>
        <dbReference type="ChEBI" id="CHEBI:60240"/>
        <label>2</label>
        <note>catalytic</note>
    </ligand>
</feature>
<dbReference type="InterPro" id="IPR018269">
    <property type="entry name" value="Ribosomal_uS13_CS"/>
</dbReference>
<dbReference type="Gene3D" id="2.170.120.12">
    <property type="entry name" value="DNA-directed RNA polymerase, insert domain"/>
    <property type="match status" value="1"/>
</dbReference>
<dbReference type="Pfam" id="PF01000">
    <property type="entry name" value="RNA_pol_A_bac"/>
    <property type="match status" value="1"/>
</dbReference>
<feature type="region of interest" description="Disordered" evidence="40">
    <location>
        <begin position="1004"/>
        <end position="1027"/>
    </location>
</feature>
<dbReference type="SUPFAM" id="SSF46946">
    <property type="entry name" value="S13-like H2TH domain"/>
    <property type="match status" value="1"/>
</dbReference>
<dbReference type="Gene3D" id="1.10.1050.10">
    <property type="entry name" value="Ribosomal Protein S4 Delta 41, Chain A, domain 1"/>
    <property type="match status" value="1"/>
</dbReference>
<evidence type="ECO:0000259" key="44">
    <source>
        <dbReference type="SMART" id="SM01390"/>
    </source>
</evidence>
<dbReference type="Gene3D" id="3.10.290.10">
    <property type="entry name" value="RNA-binding S4 domain"/>
    <property type="match status" value="1"/>
</dbReference>
<dbReference type="PROSITE" id="PS00632">
    <property type="entry name" value="RIBOSOMAL_S4"/>
    <property type="match status" value="1"/>
</dbReference>
<organism evidence="45">
    <name type="scientific">Cladocopium goreaui</name>
    <dbReference type="NCBI Taxonomy" id="2562237"/>
    <lineage>
        <taxon>Eukaryota</taxon>
        <taxon>Sar</taxon>
        <taxon>Alveolata</taxon>
        <taxon>Dinophyceae</taxon>
        <taxon>Suessiales</taxon>
        <taxon>Symbiodiniaceae</taxon>
        <taxon>Cladocopium</taxon>
    </lineage>
</organism>
<dbReference type="SUPFAM" id="SSF55174">
    <property type="entry name" value="Alpha-L RNA-binding motif"/>
    <property type="match status" value="1"/>
</dbReference>
<feature type="transmembrane region" description="Helical" evidence="41">
    <location>
        <begin position="116"/>
        <end position="135"/>
    </location>
</feature>
<feature type="transmembrane region" description="Helical" evidence="41">
    <location>
        <begin position="74"/>
        <end position="96"/>
    </location>
</feature>
<dbReference type="GO" id="GO:0005524">
    <property type="term" value="F:ATP binding"/>
    <property type="evidence" value="ECO:0007669"/>
    <property type="project" value="InterPro"/>
</dbReference>
<dbReference type="NCBIfam" id="TIGR03631">
    <property type="entry name" value="uS13_bact"/>
    <property type="match status" value="1"/>
</dbReference>
<comment type="subcellular location">
    <subcellularLocation>
        <location evidence="2">Membrane</location>
        <topology evidence="2">Multi-pass membrane protein</topology>
    </subcellularLocation>
    <subcellularLocation>
        <location evidence="3">Plastid</location>
        <location evidence="3">Chloroplast</location>
    </subcellularLocation>
</comment>
<dbReference type="InterPro" id="IPR000994">
    <property type="entry name" value="Pept_M24"/>
</dbReference>
<feature type="binding site" evidence="37">
    <location>
        <position position="703"/>
    </location>
    <ligand>
        <name>substrate</name>
    </ligand>
</feature>
<feature type="transmembrane region" description="Helical" evidence="41">
    <location>
        <begin position="20"/>
        <end position="39"/>
    </location>
</feature>
<evidence type="ECO:0000256" key="35">
    <source>
        <dbReference type="ARBA" id="ARBA00048552"/>
    </source>
</evidence>
<dbReference type="InterPro" id="IPR001912">
    <property type="entry name" value="Ribosomal_uS4_N"/>
</dbReference>
<keyword evidence="24" id="KW-0653">Protein transport</keyword>
<keyword evidence="13 46" id="KW-0240">DNA-directed RNA polymerase</keyword>
<gene>
    <name evidence="45" type="ORF">C1SCF055_LOCUS175</name>
</gene>
<dbReference type="FunFam" id="2.170.120.12:FF:000001">
    <property type="entry name" value="DNA-directed RNA polymerase subunit alpha"/>
    <property type="match status" value="1"/>
</dbReference>
<evidence type="ECO:0000256" key="39">
    <source>
        <dbReference type="RuleBase" id="RU003699"/>
    </source>
</evidence>
<evidence type="ECO:0000256" key="10">
    <source>
        <dbReference type="ARBA" id="ARBA00012418"/>
    </source>
</evidence>
<evidence type="ECO:0000256" key="6">
    <source>
        <dbReference type="ARBA" id="ARBA00007123"/>
    </source>
</evidence>
<feature type="compositionally biased region" description="Low complexity" evidence="40">
    <location>
        <begin position="1827"/>
        <end position="1849"/>
    </location>
</feature>
<dbReference type="EMBL" id="CAMXCT010000001">
    <property type="protein sequence ID" value="CAI3971585.1"/>
    <property type="molecule type" value="Genomic_DNA"/>
</dbReference>
<keyword evidence="11 37" id="KW-0031">Aminopeptidase</keyword>
<feature type="binding site" evidence="37">
    <location>
        <position position="801"/>
    </location>
    <ligand>
        <name>substrate</name>
    </ligand>
</feature>
<accession>A0A9P1FED0</accession>
<evidence type="ECO:0000256" key="3">
    <source>
        <dbReference type="ARBA" id="ARBA00004229"/>
    </source>
</evidence>
<dbReference type="SMART" id="SM01390">
    <property type="entry name" value="Ribosomal_S4"/>
    <property type="match status" value="1"/>
</dbReference>
<comment type="catalytic activity">
    <reaction evidence="35">
        <text>RNA(n) + a ribonucleoside 5'-triphosphate = RNA(n+1) + diphosphate</text>
        <dbReference type="Rhea" id="RHEA:21248"/>
        <dbReference type="Rhea" id="RHEA-COMP:14527"/>
        <dbReference type="Rhea" id="RHEA-COMP:17342"/>
        <dbReference type="ChEBI" id="CHEBI:33019"/>
        <dbReference type="ChEBI" id="CHEBI:61557"/>
        <dbReference type="ChEBI" id="CHEBI:140395"/>
        <dbReference type="EC" id="2.7.7.6"/>
    </reaction>
</comment>
<dbReference type="PROSITE" id="PS00113">
    <property type="entry name" value="ADENYLATE_KINASE"/>
    <property type="match status" value="1"/>
</dbReference>
<dbReference type="NCBIfam" id="NF003717">
    <property type="entry name" value="PRK05327.1"/>
    <property type="match status" value="1"/>
</dbReference>
<dbReference type="InterPro" id="IPR019981">
    <property type="entry name" value="Ribosomal_uS11_bac-type"/>
</dbReference>
<dbReference type="SUPFAM" id="SSF53137">
    <property type="entry name" value="Translational machinery components"/>
    <property type="match status" value="1"/>
</dbReference>
<dbReference type="Gene3D" id="3.40.50.300">
    <property type="entry name" value="P-loop containing nucleotide triphosphate hydrolases"/>
    <property type="match status" value="1"/>
</dbReference>
<dbReference type="NCBIfam" id="TIGR03632">
    <property type="entry name" value="uS11_bact"/>
    <property type="match status" value="1"/>
</dbReference>
<evidence type="ECO:0000256" key="15">
    <source>
        <dbReference type="ARBA" id="ARBA00022679"/>
    </source>
</evidence>
<name>A0A9P1FED0_9DINO</name>
<dbReference type="GO" id="GO:0016020">
    <property type="term" value="C:membrane"/>
    <property type="evidence" value="ECO:0007669"/>
    <property type="project" value="UniProtKB-SubCell"/>
</dbReference>
<dbReference type="SUPFAM" id="SSF55920">
    <property type="entry name" value="Creatinase/aminopeptidase"/>
    <property type="match status" value="1"/>
</dbReference>
<evidence type="ECO:0000256" key="24">
    <source>
        <dbReference type="ARBA" id="ARBA00022927"/>
    </source>
</evidence>
<feature type="domain" description="DNA-directed RNA polymerase RpoA/D/Rpb3-type" evidence="43">
    <location>
        <begin position="1347"/>
        <end position="1554"/>
    </location>
</feature>
<proteinExistence type="inferred from homology"/>
<dbReference type="InterPro" id="IPR000456">
    <property type="entry name" value="Ribosomal_bL17"/>
</dbReference>
<dbReference type="PANTHER" id="PTHR43330">
    <property type="entry name" value="METHIONINE AMINOPEPTIDASE"/>
    <property type="match status" value="1"/>
</dbReference>
<dbReference type="GO" id="GO:0006412">
    <property type="term" value="P:translation"/>
    <property type="evidence" value="ECO:0007669"/>
    <property type="project" value="InterPro"/>
</dbReference>
<dbReference type="GO" id="GO:0009507">
    <property type="term" value="C:chloroplast"/>
    <property type="evidence" value="ECO:0007669"/>
    <property type="project" value="UniProtKB-SubCell"/>
</dbReference>
<dbReference type="GO" id="GO:0015935">
    <property type="term" value="C:small ribosomal subunit"/>
    <property type="evidence" value="ECO:0007669"/>
    <property type="project" value="InterPro"/>
</dbReference>
<dbReference type="HAMAP" id="MF_01974">
    <property type="entry name" value="MetAP_1"/>
    <property type="match status" value="1"/>
</dbReference>
<comment type="similarity">
    <text evidence="37">Belongs to the peptidase M24A family. Methionine aminopeptidase type 1 subfamily.</text>
</comment>
<dbReference type="Pfam" id="PF00557">
    <property type="entry name" value="Peptidase_M24"/>
    <property type="match status" value="1"/>
</dbReference>
<evidence type="ECO:0000256" key="28">
    <source>
        <dbReference type="ARBA" id="ARBA00023136"/>
    </source>
</evidence>
<keyword evidence="22 37" id="KW-0378">Hydrolase</keyword>
<keyword evidence="18 37" id="KW-0479">Metal-binding</keyword>
<dbReference type="GO" id="GO:0005829">
    <property type="term" value="C:cytosol"/>
    <property type="evidence" value="ECO:0007669"/>
    <property type="project" value="TreeGrafter"/>
</dbReference>
<dbReference type="InterPro" id="IPR005709">
    <property type="entry name" value="Ribosomal_uS4_bac-type"/>
</dbReference>
<dbReference type="SUPFAM" id="SSF103491">
    <property type="entry name" value="Preprotein translocase SecY subunit"/>
    <property type="match status" value="1"/>
</dbReference>
<dbReference type="InterPro" id="IPR019980">
    <property type="entry name" value="Ribosomal_uS13_bac-type"/>
</dbReference>
<dbReference type="GO" id="GO:0000428">
    <property type="term" value="C:DNA-directed RNA polymerase complex"/>
    <property type="evidence" value="ECO:0007669"/>
    <property type="project" value="UniProtKB-KW"/>
</dbReference>
<dbReference type="InterPro" id="IPR027417">
    <property type="entry name" value="P-loop_NTPase"/>
</dbReference>
<evidence type="ECO:0000256" key="33">
    <source>
        <dbReference type="ARBA" id="ARBA00035513"/>
    </source>
</evidence>
<dbReference type="PROSITE" id="PS00755">
    <property type="entry name" value="SECY_1"/>
    <property type="match status" value="1"/>
</dbReference>
<evidence type="ECO:0000256" key="41">
    <source>
        <dbReference type="SAM" id="Phobius"/>
    </source>
</evidence>
<dbReference type="InterPro" id="IPR011773">
    <property type="entry name" value="DNA-dir_RpoA"/>
</dbReference>
<dbReference type="SMART" id="SM00662">
    <property type="entry name" value="RPOLD"/>
    <property type="match status" value="1"/>
</dbReference>
<evidence type="ECO:0000256" key="18">
    <source>
        <dbReference type="ARBA" id="ARBA00022723"/>
    </source>
</evidence>
<dbReference type="GO" id="GO:0015031">
    <property type="term" value="P:protein transport"/>
    <property type="evidence" value="ECO:0007669"/>
    <property type="project" value="UniProtKB-KW"/>
</dbReference>
<feature type="binding site" evidence="37">
    <location>
        <position position="731"/>
    </location>
    <ligand>
        <name>a divalent metal cation</name>
        <dbReference type="ChEBI" id="CHEBI:60240"/>
        <label>1</label>
    </ligand>
</feature>
<evidence type="ECO:0000256" key="2">
    <source>
        <dbReference type="ARBA" id="ARBA00004141"/>
    </source>
</evidence>
<evidence type="ECO:0000256" key="12">
    <source>
        <dbReference type="ARBA" id="ARBA00022448"/>
    </source>
</evidence>
<dbReference type="GO" id="GO:0019843">
    <property type="term" value="F:rRNA binding"/>
    <property type="evidence" value="ECO:0007669"/>
    <property type="project" value="UniProtKB-KW"/>
</dbReference>
<dbReference type="CDD" id="cd01086">
    <property type="entry name" value="MetAP1"/>
    <property type="match status" value="1"/>
</dbReference>
<dbReference type="NCBIfam" id="NF003519">
    <property type="entry name" value="PRK05182.2-5"/>
    <property type="match status" value="1"/>
</dbReference>
<dbReference type="EMBL" id="CAMXCT030000001">
    <property type="protein sequence ID" value="CAL4758897.1"/>
    <property type="molecule type" value="Genomic_DNA"/>
</dbReference>
<evidence type="ECO:0000256" key="16">
    <source>
        <dbReference type="ARBA" id="ARBA00022692"/>
    </source>
</evidence>
<comment type="cofactor">
    <cofactor evidence="37">
        <name>Co(2+)</name>
        <dbReference type="ChEBI" id="CHEBI:48828"/>
    </cofactor>
    <cofactor evidence="37">
        <name>Zn(2+)</name>
        <dbReference type="ChEBI" id="CHEBI:29105"/>
    </cofactor>
    <cofactor evidence="37">
        <name>Mn(2+)</name>
        <dbReference type="ChEBI" id="CHEBI:29035"/>
    </cofactor>
    <cofactor evidence="37">
        <name>Fe(2+)</name>
        <dbReference type="ChEBI" id="CHEBI:29033"/>
    </cofactor>
    <text evidence="37">Binds 2 divalent metal cations per subunit. Has a high-affinity and a low affinity metal-binding site. The true nature of the physiological cofactor is under debate. The enzyme is active with cobalt, zinc, manganese or divalent iron ions. Most likely, methionine aminopeptidases function as mononuclear Fe(2+)-metalloproteases under physiological conditions, and the catalytically relevant metal-binding site has been assigned to the histidine-containing high-affinity site.</text>
</comment>
<dbReference type="Pfam" id="PF00406">
    <property type="entry name" value="ADK"/>
    <property type="match status" value="1"/>
</dbReference>
<dbReference type="Pfam" id="PF01196">
    <property type="entry name" value="Ribosomal_L17"/>
    <property type="match status" value="1"/>
</dbReference>
<evidence type="ECO:0000256" key="21">
    <source>
        <dbReference type="ARBA" id="ARBA00022777"/>
    </source>
</evidence>
<dbReference type="Gene3D" id="1.10.8.50">
    <property type="match status" value="1"/>
</dbReference>
<keyword evidence="17" id="KW-0548">Nucleotidyltransferase</keyword>
<dbReference type="InterPro" id="IPR011262">
    <property type="entry name" value="DNA-dir_RNA_pol_insert"/>
</dbReference>
<evidence type="ECO:0000256" key="20">
    <source>
        <dbReference type="ARBA" id="ARBA00022741"/>
    </source>
</evidence>
<dbReference type="Pfam" id="PF00416">
    <property type="entry name" value="Ribosomal_S13"/>
    <property type="match status" value="1"/>
</dbReference>
<feature type="transmembrane region" description="Helical" evidence="41">
    <location>
        <begin position="443"/>
        <end position="459"/>
    </location>
</feature>
<evidence type="ECO:0000256" key="38">
    <source>
        <dbReference type="PROSITE-ProRule" id="PRU00182"/>
    </source>
</evidence>
<dbReference type="InterPro" id="IPR036005">
    <property type="entry name" value="Creatinase/aminopeptidase-like"/>
</dbReference>
<comment type="similarity">
    <text evidence="4">Belongs to the SecY/SEC61-alpha family.</text>
</comment>
<dbReference type="InterPro" id="IPR027437">
    <property type="entry name" value="Rbsml_uS13_C"/>
</dbReference>
<dbReference type="Gene3D" id="3.30.1360.10">
    <property type="entry name" value="RNA polymerase, RBP11-like subunit"/>
    <property type="match status" value="1"/>
</dbReference>
<comment type="catalytic activity">
    <reaction evidence="37">
        <text>Release of N-terminal amino acids, preferentially methionine, from peptides and arylamides.</text>
        <dbReference type="EC" id="3.4.11.18"/>
    </reaction>
</comment>
<keyword evidence="12" id="KW-0813">Transport</keyword>
<dbReference type="InterPro" id="IPR011260">
    <property type="entry name" value="RNAP_asu_C"/>
</dbReference>
<evidence type="ECO:0000313" key="45">
    <source>
        <dbReference type="EMBL" id="CAI3971585.1"/>
    </source>
</evidence>
<feature type="transmembrane region" description="Helical" evidence="41">
    <location>
        <begin position="187"/>
        <end position="207"/>
    </location>
</feature>
<keyword evidence="27" id="KW-0811">Translocation</keyword>
<evidence type="ECO:0000256" key="37">
    <source>
        <dbReference type="HAMAP-Rule" id="MF_03174"/>
    </source>
</evidence>
<feature type="transmembrane region" description="Helical" evidence="41">
    <location>
        <begin position="329"/>
        <end position="347"/>
    </location>
</feature>
<dbReference type="NCBIfam" id="NF003513">
    <property type="entry name" value="PRK05182.1-2"/>
    <property type="match status" value="1"/>
</dbReference>
<dbReference type="GO" id="GO:0046983">
    <property type="term" value="F:protein dimerization activity"/>
    <property type="evidence" value="ECO:0007669"/>
    <property type="project" value="InterPro"/>
</dbReference>
<dbReference type="HAMAP" id="MF_01306_B">
    <property type="entry name" value="Ribosomal_uS4_B"/>
    <property type="match status" value="1"/>
</dbReference>
<dbReference type="GO" id="GO:0003899">
    <property type="term" value="F:DNA-directed RNA polymerase activity"/>
    <property type="evidence" value="ECO:0007669"/>
    <property type="project" value="UniProtKB-EC"/>
</dbReference>
<dbReference type="OrthoDB" id="360088at2759"/>
<dbReference type="NCBIfam" id="NF001381">
    <property type="entry name" value="PRK00279.1-3"/>
    <property type="match status" value="1"/>
</dbReference>
<dbReference type="PROSITE" id="PS00054">
    <property type="entry name" value="RIBOSOMAL_S11"/>
    <property type="match status" value="1"/>
</dbReference>
<feature type="domain" description="RNA-binding S4" evidence="42">
    <location>
        <begin position="1241"/>
        <end position="1305"/>
    </location>
</feature>
<dbReference type="GO" id="GO:0006351">
    <property type="term" value="P:DNA-templated transcription"/>
    <property type="evidence" value="ECO:0007669"/>
    <property type="project" value="InterPro"/>
</dbReference>
<dbReference type="HAMAP" id="MF_01315">
    <property type="entry name" value="Ribosomal_uS13"/>
    <property type="match status" value="1"/>
</dbReference>
<evidence type="ECO:0000313" key="46">
    <source>
        <dbReference type="EMBL" id="CAL4758897.1"/>
    </source>
</evidence>
<dbReference type="InterPro" id="IPR036986">
    <property type="entry name" value="S4_RNA-bd_sf"/>
</dbReference>
<feature type="binding site" evidence="37">
    <location>
        <position position="720"/>
    </location>
    <ligand>
        <name>a divalent metal cation</name>
        <dbReference type="ChEBI" id="CHEBI:60240"/>
        <label>1</label>
    </ligand>
</feature>
<protein>
    <recommendedName>
        <fullName evidence="34">Protein translocase subunit SecY</fullName>
        <ecNumber evidence="10">2.7.7.6</ecNumber>
    </recommendedName>
    <alternativeName>
        <fullName evidence="33">30S ribosomal protein S11, chloroplastic</fullName>
    </alternativeName>
    <alternativeName>
        <fullName evidence="31">Plastid-encoded RNA polymerase subunit alpha</fullName>
    </alternativeName>
    <alternativeName>
        <fullName evidence="32">Small ribosomal subunit protein uS11c</fullName>
    </alternativeName>
</protein>
<keyword evidence="25 39" id="KW-0689">Ribosomal protein</keyword>
<evidence type="ECO:0000256" key="26">
    <source>
        <dbReference type="ARBA" id="ARBA00022989"/>
    </source>
</evidence>
<evidence type="ECO:0000256" key="29">
    <source>
        <dbReference type="ARBA" id="ARBA00023163"/>
    </source>
</evidence>
<dbReference type="InterPro" id="IPR002208">
    <property type="entry name" value="SecY/SEC61-alpha"/>
</dbReference>
<dbReference type="GO" id="GO:0019205">
    <property type="term" value="F:nucleobase-containing compound kinase activity"/>
    <property type="evidence" value="ECO:0007669"/>
    <property type="project" value="InterPro"/>
</dbReference>
<dbReference type="InterPro" id="IPR036373">
    <property type="entry name" value="Ribosomal_bL17_sf"/>
</dbReference>
<dbReference type="InterPro" id="IPR030659">
    <property type="entry name" value="SecY_CS"/>
</dbReference>
<dbReference type="PROSITE" id="PS00680">
    <property type="entry name" value="MAP_1"/>
    <property type="match status" value="1"/>
</dbReference>
<dbReference type="PROSITE" id="PS50889">
    <property type="entry name" value="S4"/>
    <property type="match status" value="1"/>
</dbReference>
<comment type="function">
    <text evidence="36">The central subunit of the protein translocation channel SecYE. Consists of two halves formed by TMs 1-5 and 6-10. These two domains form a lateral gate at the front which open onto the bilayer between TMs 2 and 7, and are clamped together by SecE at the back. The channel is closed by both a pore ring composed of hydrophobic SecY resides and a short helix (helix 2A) on the extracellular side of the membrane which forms a plug.</text>
</comment>
<dbReference type="GO" id="GO:0003735">
    <property type="term" value="F:structural constituent of ribosome"/>
    <property type="evidence" value="ECO:0007669"/>
    <property type="project" value="InterPro"/>
</dbReference>
<keyword evidence="14 37" id="KW-0645">Protease</keyword>
<evidence type="ECO:0000256" key="19">
    <source>
        <dbReference type="ARBA" id="ARBA00022730"/>
    </source>
</evidence>
<evidence type="ECO:0000313" key="47">
    <source>
        <dbReference type="Proteomes" id="UP001152797"/>
    </source>
</evidence>
<dbReference type="GO" id="GO:0003677">
    <property type="term" value="F:DNA binding"/>
    <property type="evidence" value="ECO:0007669"/>
    <property type="project" value="InterPro"/>
</dbReference>
<dbReference type="EC" id="2.7.7.6" evidence="10"/>
<dbReference type="NCBIfam" id="NF003698">
    <property type="entry name" value="PRK05309.1"/>
    <property type="match status" value="1"/>
</dbReference>
<dbReference type="InterPro" id="IPR026593">
    <property type="entry name" value="SecY"/>
</dbReference>
<dbReference type="Gene3D" id="3.90.1030.10">
    <property type="entry name" value="Ribosomal protein L17"/>
    <property type="match status" value="1"/>
</dbReference>
<dbReference type="FunFam" id="3.30.420.80:FF:000010">
    <property type="entry name" value="30S ribosomal protein S11"/>
    <property type="match status" value="1"/>
</dbReference>
<evidence type="ECO:0000256" key="36">
    <source>
        <dbReference type="ARBA" id="ARBA00055151"/>
    </source>
</evidence>
<dbReference type="InterPro" id="IPR036643">
    <property type="entry name" value="RNApol_insert_sf"/>
</dbReference>
<evidence type="ECO:0000256" key="4">
    <source>
        <dbReference type="ARBA" id="ARBA00005751"/>
    </source>
</evidence>
<dbReference type="InterPro" id="IPR001892">
    <property type="entry name" value="Ribosomal_uS13"/>
</dbReference>
<dbReference type="PRINTS" id="PR00303">
    <property type="entry name" value="SECYTRNLCASE"/>
</dbReference>
<comment type="subunit">
    <text evidence="9">Part of the 30S ribosomal subunit.</text>
</comment>
<keyword evidence="30 39" id="KW-0687">Ribonucleoprotein</keyword>
<dbReference type="Gene3D" id="3.30.420.80">
    <property type="entry name" value="Ribosomal protein S11"/>
    <property type="match status" value="1"/>
</dbReference>
<dbReference type="InterPro" id="IPR011263">
    <property type="entry name" value="DNA-dir_RNA_pol_RpoA/D/Rpb3"/>
</dbReference>
<evidence type="ECO:0000256" key="13">
    <source>
        <dbReference type="ARBA" id="ARBA00022478"/>
    </source>
</evidence>
<dbReference type="Pfam" id="PF00163">
    <property type="entry name" value="Ribosomal_S4"/>
    <property type="match status" value="1"/>
</dbReference>
<evidence type="ECO:0000259" key="42">
    <source>
        <dbReference type="SMART" id="SM00363"/>
    </source>
</evidence>
<reference evidence="46 47" key="2">
    <citation type="submission" date="2024-05" db="EMBL/GenBank/DDBJ databases">
        <authorList>
            <person name="Chen Y."/>
            <person name="Shah S."/>
            <person name="Dougan E. K."/>
            <person name="Thang M."/>
            <person name="Chan C."/>
        </authorList>
    </citation>
    <scope>NUCLEOTIDE SEQUENCE [LARGE SCALE GENOMIC DNA]</scope>
</reference>
<keyword evidence="26 41" id="KW-1133">Transmembrane helix</keyword>
<comment type="function">
    <text evidence="1">DNA-dependent RNA polymerase catalyzes the transcription of DNA into RNA using the four ribonucleoside triphosphates as substrates.</text>
</comment>
<keyword evidence="15" id="KW-0808">Transferase</keyword>
<evidence type="ECO:0000259" key="43">
    <source>
        <dbReference type="SMART" id="SM00662"/>
    </source>
</evidence>
<evidence type="ECO:0000256" key="9">
    <source>
        <dbReference type="ARBA" id="ARBA00011458"/>
    </source>
</evidence>
<dbReference type="NCBIfam" id="NF011105">
    <property type="entry name" value="PRK14532.1"/>
    <property type="match status" value="1"/>
</dbReference>
<reference evidence="45" key="1">
    <citation type="submission" date="2022-10" db="EMBL/GenBank/DDBJ databases">
        <authorList>
            <person name="Chen Y."/>
            <person name="Dougan E. K."/>
            <person name="Chan C."/>
            <person name="Rhodes N."/>
            <person name="Thang M."/>
        </authorList>
    </citation>
    <scope>NUCLEOTIDE SEQUENCE</scope>
</reference>
<evidence type="ECO:0000256" key="22">
    <source>
        <dbReference type="ARBA" id="ARBA00022801"/>
    </source>
</evidence>
<dbReference type="InterPro" id="IPR018102">
    <property type="entry name" value="Ribosomal_uS11_CS"/>
</dbReference>
<feature type="transmembrane region" description="Helical" evidence="41">
    <location>
        <begin position="413"/>
        <end position="431"/>
    </location>
</feature>
<dbReference type="HAMAP" id="MF_00059">
    <property type="entry name" value="RNApol_bact_RpoA"/>
    <property type="match status" value="1"/>
</dbReference>
<dbReference type="SUPFAM" id="SSF55257">
    <property type="entry name" value="RBP11-like subunits of RNA polymerase"/>
    <property type="match status" value="1"/>
</dbReference>
<dbReference type="PROSITE" id="PS00756">
    <property type="entry name" value="SECY_2"/>
    <property type="match status" value="1"/>
</dbReference>
<dbReference type="SUPFAM" id="SSF56553">
    <property type="entry name" value="Insert subdomain of RNA polymerase alpha subunit"/>
    <property type="match status" value="1"/>
</dbReference>
<evidence type="ECO:0000256" key="34">
    <source>
        <dbReference type="ARBA" id="ARBA00039733"/>
    </source>
</evidence>
<dbReference type="NCBIfam" id="TIGR02027">
    <property type="entry name" value="rpoA"/>
    <property type="match status" value="1"/>
</dbReference>
<dbReference type="GO" id="GO:0070006">
    <property type="term" value="F:metalloaminopeptidase activity"/>
    <property type="evidence" value="ECO:0007669"/>
    <property type="project" value="UniProtKB-UniRule"/>
</dbReference>
<dbReference type="NCBIfam" id="NF011100">
    <property type="entry name" value="PRK14527.1"/>
    <property type="match status" value="1"/>
</dbReference>
<evidence type="ECO:0000256" key="27">
    <source>
        <dbReference type="ARBA" id="ARBA00023010"/>
    </source>
</evidence>
<dbReference type="GO" id="GO:0046872">
    <property type="term" value="F:metal ion binding"/>
    <property type="evidence" value="ECO:0007669"/>
    <property type="project" value="UniProtKB-UniRule"/>
</dbReference>
<dbReference type="Proteomes" id="UP001152797">
    <property type="component" value="Unassembled WGS sequence"/>
</dbReference>
<dbReference type="Gene3D" id="3.90.230.10">
    <property type="entry name" value="Creatinase/methionine aminopeptidase superfamily"/>
    <property type="match status" value="1"/>
</dbReference>
<dbReference type="Pfam" id="PF01193">
    <property type="entry name" value="RNA_pol_L"/>
    <property type="match status" value="1"/>
</dbReference>
<dbReference type="HAMAP" id="MF_01368">
    <property type="entry name" value="Ribosomal_bL17"/>
    <property type="match status" value="1"/>
</dbReference>
<dbReference type="CDD" id="cd01428">
    <property type="entry name" value="ADK"/>
    <property type="match status" value="1"/>
</dbReference>
<dbReference type="Pfam" id="PF00411">
    <property type="entry name" value="Ribosomal_S11"/>
    <property type="match status" value="1"/>
</dbReference>
<dbReference type="NCBIfam" id="TIGR00967">
    <property type="entry name" value="3a0501s007"/>
    <property type="match status" value="1"/>
</dbReference>
<evidence type="ECO:0000256" key="5">
    <source>
        <dbReference type="ARBA" id="ARBA00006194"/>
    </source>
</evidence>
<keyword evidence="21" id="KW-0418">Kinase</keyword>